<gene>
    <name evidence="8" type="primary">sigE_1</name>
    <name evidence="8" type="ORF">FF011L_32320</name>
</gene>
<reference evidence="8 9" key="1">
    <citation type="submission" date="2019-02" db="EMBL/GenBank/DDBJ databases">
        <title>Deep-cultivation of Planctomycetes and their phenomic and genomic characterization uncovers novel biology.</title>
        <authorList>
            <person name="Wiegand S."/>
            <person name="Jogler M."/>
            <person name="Boedeker C."/>
            <person name="Pinto D."/>
            <person name="Vollmers J."/>
            <person name="Rivas-Marin E."/>
            <person name="Kohn T."/>
            <person name="Peeters S.H."/>
            <person name="Heuer A."/>
            <person name="Rast P."/>
            <person name="Oberbeckmann S."/>
            <person name="Bunk B."/>
            <person name="Jeske O."/>
            <person name="Meyerdierks A."/>
            <person name="Storesund J.E."/>
            <person name="Kallscheuer N."/>
            <person name="Luecker S."/>
            <person name="Lage O.M."/>
            <person name="Pohl T."/>
            <person name="Merkel B.J."/>
            <person name="Hornburger P."/>
            <person name="Mueller R.-W."/>
            <person name="Bruemmer F."/>
            <person name="Labrenz M."/>
            <person name="Spormann A.M."/>
            <person name="Op den Camp H."/>
            <person name="Overmann J."/>
            <person name="Amann R."/>
            <person name="Jetten M.S.M."/>
            <person name="Mascher T."/>
            <person name="Medema M.H."/>
            <person name="Devos D.P."/>
            <person name="Kaster A.-K."/>
            <person name="Ovreas L."/>
            <person name="Rohde M."/>
            <person name="Galperin M.Y."/>
            <person name="Jogler C."/>
        </authorList>
    </citation>
    <scope>NUCLEOTIDE SEQUENCE [LARGE SCALE GENOMIC DNA]</scope>
    <source>
        <strain evidence="8 9">FF011L</strain>
    </source>
</reference>
<dbReference type="EMBL" id="CP036262">
    <property type="protein sequence ID" value="QDS94453.1"/>
    <property type="molecule type" value="Genomic_DNA"/>
</dbReference>
<feature type="domain" description="RNA polymerase sigma factor 70 region 4 type 2" evidence="7">
    <location>
        <begin position="138"/>
        <end position="187"/>
    </location>
</feature>
<dbReference type="PANTHER" id="PTHR43133:SF51">
    <property type="entry name" value="RNA POLYMERASE SIGMA FACTOR"/>
    <property type="match status" value="1"/>
</dbReference>
<keyword evidence="9" id="KW-1185">Reference proteome</keyword>
<dbReference type="Pfam" id="PF04542">
    <property type="entry name" value="Sigma70_r2"/>
    <property type="match status" value="1"/>
</dbReference>
<dbReference type="InterPro" id="IPR036388">
    <property type="entry name" value="WH-like_DNA-bd_sf"/>
</dbReference>
<dbReference type="InterPro" id="IPR013325">
    <property type="entry name" value="RNA_pol_sigma_r2"/>
</dbReference>
<evidence type="ECO:0000259" key="6">
    <source>
        <dbReference type="Pfam" id="PF04542"/>
    </source>
</evidence>
<dbReference type="GO" id="GO:0016987">
    <property type="term" value="F:sigma factor activity"/>
    <property type="evidence" value="ECO:0007669"/>
    <property type="project" value="UniProtKB-KW"/>
</dbReference>
<evidence type="ECO:0000313" key="9">
    <source>
        <dbReference type="Proteomes" id="UP000320672"/>
    </source>
</evidence>
<evidence type="ECO:0000313" key="8">
    <source>
        <dbReference type="EMBL" id="QDS94453.1"/>
    </source>
</evidence>
<evidence type="ECO:0000256" key="4">
    <source>
        <dbReference type="ARBA" id="ARBA00023163"/>
    </source>
</evidence>
<dbReference type="SUPFAM" id="SSF88659">
    <property type="entry name" value="Sigma3 and sigma4 domains of RNA polymerase sigma factors"/>
    <property type="match status" value="1"/>
</dbReference>
<dbReference type="RefSeq" id="WP_145352482.1">
    <property type="nucleotide sequence ID" value="NZ_CP036262.1"/>
</dbReference>
<feature type="domain" description="RNA polymerase sigma-70 region 2" evidence="6">
    <location>
        <begin position="35"/>
        <end position="92"/>
    </location>
</feature>
<dbReference type="InterPro" id="IPR007627">
    <property type="entry name" value="RNA_pol_sigma70_r2"/>
</dbReference>
<dbReference type="NCBIfam" id="TIGR02937">
    <property type="entry name" value="sigma70-ECF"/>
    <property type="match status" value="1"/>
</dbReference>
<proteinExistence type="inferred from homology"/>
<evidence type="ECO:0000256" key="5">
    <source>
        <dbReference type="SAM" id="MobiDB-lite"/>
    </source>
</evidence>
<keyword evidence="4" id="KW-0804">Transcription</keyword>
<dbReference type="Gene3D" id="1.10.1740.10">
    <property type="match status" value="1"/>
</dbReference>
<dbReference type="GO" id="GO:0003677">
    <property type="term" value="F:DNA binding"/>
    <property type="evidence" value="ECO:0007669"/>
    <property type="project" value="InterPro"/>
</dbReference>
<dbReference type="OrthoDB" id="291047at2"/>
<feature type="region of interest" description="Disordered" evidence="5">
    <location>
        <begin position="304"/>
        <end position="324"/>
    </location>
</feature>
<evidence type="ECO:0000259" key="7">
    <source>
        <dbReference type="Pfam" id="PF08281"/>
    </source>
</evidence>
<dbReference type="GO" id="GO:0006352">
    <property type="term" value="P:DNA-templated transcription initiation"/>
    <property type="evidence" value="ECO:0007669"/>
    <property type="project" value="InterPro"/>
</dbReference>
<keyword evidence="3" id="KW-0731">Sigma factor</keyword>
<dbReference type="AlphaFoldDB" id="A0A517MHU5"/>
<dbReference type="InterPro" id="IPR013249">
    <property type="entry name" value="RNA_pol_sigma70_r4_t2"/>
</dbReference>
<dbReference type="InterPro" id="IPR039425">
    <property type="entry name" value="RNA_pol_sigma-70-like"/>
</dbReference>
<dbReference type="Proteomes" id="UP000320672">
    <property type="component" value="Chromosome"/>
</dbReference>
<organism evidence="8 9">
    <name type="scientific">Roseimaritima multifibrata</name>
    <dbReference type="NCBI Taxonomy" id="1930274"/>
    <lineage>
        <taxon>Bacteria</taxon>
        <taxon>Pseudomonadati</taxon>
        <taxon>Planctomycetota</taxon>
        <taxon>Planctomycetia</taxon>
        <taxon>Pirellulales</taxon>
        <taxon>Pirellulaceae</taxon>
        <taxon>Roseimaritima</taxon>
    </lineage>
</organism>
<evidence type="ECO:0000256" key="3">
    <source>
        <dbReference type="ARBA" id="ARBA00023082"/>
    </source>
</evidence>
<evidence type="ECO:0000256" key="2">
    <source>
        <dbReference type="ARBA" id="ARBA00023015"/>
    </source>
</evidence>
<dbReference type="Pfam" id="PF08281">
    <property type="entry name" value="Sigma70_r4_2"/>
    <property type="match status" value="1"/>
</dbReference>
<dbReference type="InterPro" id="IPR013324">
    <property type="entry name" value="RNA_pol_sigma_r3/r4-like"/>
</dbReference>
<dbReference type="CDD" id="cd06171">
    <property type="entry name" value="Sigma70_r4"/>
    <property type="match status" value="1"/>
</dbReference>
<sequence length="675" mass="72788">MNNLVSQQSGQSYLADADLLEAWIVDQQASALTTLVDRYSVMVLSVCRRRCRSLADAEDAFQSTFLLLARDAGKIRQPERLAGWLHCVAHRVSSAIVANVKREPEPMTDPQSVADPPRLVASEPLEQLAKRHEALVLNEELAELPAHYRSAIVLHLLEGFSIQQVADKFQTTAGSVRGRLQRGKQLLSRRLRQRGIVPIVAFAAVHQWTVSAAEAAGASQRFSDVLAANKLPAPPIDPPRLDPIHLPGVRLMPTILTSAAFLAGTAVLALFWTANDGSLLNGQAAAGPPTRLAAADALTPPTVQAQFGSPSQGPSSTKVAPISGAAPGQVLPAPAVTSPPMRWEKRIVDTVPDSLFAEDIMARLDEPLGIQLPDATTLAALPNQLDSLPPGSVILDQRGLKFAQVDSETALQANGITEEMPLRVALRRLLHPHGLQAIVENDGLLITADPAALVHQGIGVSRWVNLDTKAADRILEQLSESADCQFYEVPLSEALTTLSAQQDLPFWIDERALEEEGLTADLPVTLTRTKTTLQNLLHELLDSVDLTLTIEGDAFKVTTHSDAEDQLLTRIYWLEGTGIPLAQAEEMIETIQMSVHVNSWDQMGGSSSMMTIPSKRPAILVSATLATHADVSRFFEVMRETQFGAAPEVEHEQVPDTGQQFFVGGGGGMGGGGFF</sequence>
<accession>A0A517MHU5</accession>
<name>A0A517MHU5_9BACT</name>
<dbReference type="SUPFAM" id="SSF88946">
    <property type="entry name" value="Sigma2 domain of RNA polymerase sigma factors"/>
    <property type="match status" value="1"/>
</dbReference>
<dbReference type="Gene3D" id="1.10.10.10">
    <property type="entry name" value="Winged helix-like DNA-binding domain superfamily/Winged helix DNA-binding domain"/>
    <property type="match status" value="1"/>
</dbReference>
<dbReference type="KEGG" id="rml:FF011L_32320"/>
<evidence type="ECO:0000256" key="1">
    <source>
        <dbReference type="ARBA" id="ARBA00010641"/>
    </source>
</evidence>
<protein>
    <submittedName>
        <fullName evidence="8">ECF RNA polymerase sigma factor SigE</fullName>
    </submittedName>
</protein>
<dbReference type="InterPro" id="IPR014284">
    <property type="entry name" value="RNA_pol_sigma-70_dom"/>
</dbReference>
<dbReference type="PANTHER" id="PTHR43133">
    <property type="entry name" value="RNA POLYMERASE ECF-TYPE SIGMA FACTO"/>
    <property type="match status" value="1"/>
</dbReference>
<keyword evidence="2" id="KW-0805">Transcription regulation</keyword>
<feature type="compositionally biased region" description="Polar residues" evidence="5">
    <location>
        <begin position="304"/>
        <end position="318"/>
    </location>
</feature>
<comment type="similarity">
    <text evidence="1">Belongs to the sigma-70 factor family. ECF subfamily.</text>
</comment>